<organism evidence="1">
    <name type="scientific">marine sediment metagenome</name>
    <dbReference type="NCBI Taxonomy" id="412755"/>
    <lineage>
        <taxon>unclassified sequences</taxon>
        <taxon>metagenomes</taxon>
        <taxon>ecological metagenomes</taxon>
    </lineage>
</organism>
<feature type="non-terminal residue" evidence="1">
    <location>
        <position position="1"/>
    </location>
</feature>
<comment type="caution">
    <text evidence="1">The sequence shown here is derived from an EMBL/GenBank/DDBJ whole genome shotgun (WGS) entry which is preliminary data.</text>
</comment>
<proteinExistence type="predicted"/>
<sequence>TIITILIGLVVPGLNQLRFFARKVAQLKQFQTIGSALHLFNAEWQDYPRSSSGYSGATELAKAMVGEDLKGYSIFNNYEEPIDLSSRRLYLPPANSNAHRLRDLYEGLDDVDAKRPILCDVYPYAMDTGIGMPILYYRANTAARSMSEIYNYADNEMLVGLGTPWAPGESHRLDEARFYEQIQNKRVDLPWTPQRMDSFILMSAGVDGEYGTEDDLFNF</sequence>
<evidence type="ECO:0000313" key="1">
    <source>
        <dbReference type="EMBL" id="GAJ05607.1"/>
    </source>
</evidence>
<gene>
    <name evidence="1" type="ORF">S12H4_43142</name>
</gene>
<dbReference type="AlphaFoldDB" id="X1UPS8"/>
<reference evidence="1" key="1">
    <citation type="journal article" date="2014" name="Front. Microbiol.">
        <title>High frequency of phylogenetically diverse reductive dehalogenase-homologous genes in deep subseafloor sedimentary metagenomes.</title>
        <authorList>
            <person name="Kawai M."/>
            <person name="Futagami T."/>
            <person name="Toyoda A."/>
            <person name="Takaki Y."/>
            <person name="Nishi S."/>
            <person name="Hori S."/>
            <person name="Arai W."/>
            <person name="Tsubouchi T."/>
            <person name="Morono Y."/>
            <person name="Uchiyama I."/>
            <person name="Ito T."/>
            <person name="Fujiyama A."/>
            <person name="Inagaki F."/>
            <person name="Takami H."/>
        </authorList>
    </citation>
    <scope>NUCLEOTIDE SEQUENCE</scope>
    <source>
        <strain evidence="1">Expedition CK06-06</strain>
    </source>
</reference>
<name>X1UPS8_9ZZZZ</name>
<dbReference type="EMBL" id="BARW01026452">
    <property type="protein sequence ID" value="GAJ05607.1"/>
    <property type="molecule type" value="Genomic_DNA"/>
</dbReference>
<accession>X1UPS8</accession>
<protein>
    <submittedName>
        <fullName evidence="1">Uncharacterized protein</fullName>
    </submittedName>
</protein>